<protein>
    <submittedName>
        <fullName evidence="1">Uncharacterized protein</fullName>
    </submittedName>
</protein>
<dbReference type="HOGENOM" id="CLU_2952548_0_0_0"/>
<dbReference type="KEGG" id="caa:Caka_1397"/>
<name>D5EJ17_CORAD</name>
<keyword evidence="2" id="KW-1185">Reference proteome</keyword>
<dbReference type="STRING" id="583355.Caka_1397"/>
<dbReference type="AlphaFoldDB" id="D5EJ17"/>
<sequence length="59" mass="6346">MFANIENLPSVRALARHLRASADVSDSALRIGGGLAVLLETTQLTDAHSQKSMVLDDRL</sequence>
<proteinExistence type="predicted"/>
<dbReference type="Proteomes" id="UP000000925">
    <property type="component" value="Chromosome"/>
</dbReference>
<gene>
    <name evidence="1" type="ordered locus">Caka_1397</name>
</gene>
<evidence type="ECO:0000313" key="2">
    <source>
        <dbReference type="Proteomes" id="UP000000925"/>
    </source>
</evidence>
<dbReference type="EMBL" id="CP001998">
    <property type="protein sequence ID" value="ADE54416.1"/>
    <property type="molecule type" value="Genomic_DNA"/>
</dbReference>
<evidence type="ECO:0000313" key="1">
    <source>
        <dbReference type="EMBL" id="ADE54416.1"/>
    </source>
</evidence>
<accession>D5EJ17</accession>
<organism evidence="1 2">
    <name type="scientific">Coraliomargarita akajimensis (strain DSM 45221 / IAM 15411 / JCM 23193 / KCTC 12865 / 04OKA010-24)</name>
    <dbReference type="NCBI Taxonomy" id="583355"/>
    <lineage>
        <taxon>Bacteria</taxon>
        <taxon>Pseudomonadati</taxon>
        <taxon>Verrucomicrobiota</taxon>
        <taxon>Opitutia</taxon>
        <taxon>Puniceicoccales</taxon>
        <taxon>Coraliomargaritaceae</taxon>
        <taxon>Coraliomargarita</taxon>
    </lineage>
</organism>
<reference evidence="1 2" key="1">
    <citation type="journal article" date="2010" name="Stand. Genomic Sci.">
        <title>Complete genome sequence of Coraliomargarita akajimensis type strain (04OKA010-24).</title>
        <authorList>
            <person name="Mavromatis K."/>
            <person name="Abt B."/>
            <person name="Brambilla E."/>
            <person name="Lapidus A."/>
            <person name="Copeland A."/>
            <person name="Deshpande S."/>
            <person name="Nolan M."/>
            <person name="Lucas S."/>
            <person name="Tice H."/>
            <person name="Cheng J.F."/>
            <person name="Han C."/>
            <person name="Detter J.C."/>
            <person name="Woyke T."/>
            <person name="Goodwin L."/>
            <person name="Pitluck S."/>
            <person name="Held B."/>
            <person name="Brettin T."/>
            <person name="Tapia R."/>
            <person name="Ivanova N."/>
            <person name="Mikhailova N."/>
            <person name="Pati A."/>
            <person name="Liolios K."/>
            <person name="Chen A."/>
            <person name="Palaniappan K."/>
            <person name="Land M."/>
            <person name="Hauser L."/>
            <person name="Chang Y.J."/>
            <person name="Jeffries C.D."/>
            <person name="Rohde M."/>
            <person name="Goker M."/>
            <person name="Bristow J."/>
            <person name="Eisen J.A."/>
            <person name="Markowitz V."/>
            <person name="Hugenholtz P."/>
            <person name="Klenk H.P."/>
            <person name="Kyrpides N.C."/>
        </authorList>
    </citation>
    <scope>NUCLEOTIDE SEQUENCE [LARGE SCALE GENOMIC DNA]</scope>
    <source>
        <strain evidence="2">DSM 45221 / IAM 15411 / JCM 23193 / KCTC 12865</strain>
    </source>
</reference>